<dbReference type="AlphaFoldDB" id="A0A401TGV7"/>
<comment type="caution">
    <text evidence="2">The sequence shown here is derived from an EMBL/GenBank/DDBJ whole genome shotgun (WGS) entry which is preliminary data.</text>
</comment>
<dbReference type="Proteomes" id="UP000287033">
    <property type="component" value="Unassembled WGS sequence"/>
</dbReference>
<evidence type="ECO:0000313" key="3">
    <source>
        <dbReference type="Proteomes" id="UP000287033"/>
    </source>
</evidence>
<evidence type="ECO:0000256" key="1">
    <source>
        <dbReference type="SAM" id="MobiDB-lite"/>
    </source>
</evidence>
<name>A0A401TGV7_CHIPU</name>
<sequence length="74" mass="7992">MRTGHNVTAGSASPSVGAASRAASQARANSAPPPSRWALRLNNLLRPLNQRGRTRGVFRLRLDRCLGDVTTRPE</sequence>
<evidence type="ECO:0000313" key="2">
    <source>
        <dbReference type="EMBL" id="GCC41875.1"/>
    </source>
</evidence>
<dbReference type="EMBL" id="BEZZ01065987">
    <property type="protein sequence ID" value="GCC41875.1"/>
    <property type="molecule type" value="Genomic_DNA"/>
</dbReference>
<reference evidence="2 3" key="1">
    <citation type="journal article" date="2018" name="Nat. Ecol. Evol.">
        <title>Shark genomes provide insights into elasmobranch evolution and the origin of vertebrates.</title>
        <authorList>
            <person name="Hara Y"/>
            <person name="Yamaguchi K"/>
            <person name="Onimaru K"/>
            <person name="Kadota M"/>
            <person name="Koyanagi M"/>
            <person name="Keeley SD"/>
            <person name="Tatsumi K"/>
            <person name="Tanaka K"/>
            <person name="Motone F"/>
            <person name="Kageyama Y"/>
            <person name="Nozu R"/>
            <person name="Adachi N"/>
            <person name="Nishimura O"/>
            <person name="Nakagawa R"/>
            <person name="Tanegashima C"/>
            <person name="Kiyatake I"/>
            <person name="Matsumoto R"/>
            <person name="Murakumo K"/>
            <person name="Nishida K"/>
            <person name="Terakita A"/>
            <person name="Kuratani S"/>
            <person name="Sato K"/>
            <person name="Hyodo S Kuraku.S."/>
        </authorList>
    </citation>
    <scope>NUCLEOTIDE SEQUENCE [LARGE SCALE GENOMIC DNA]</scope>
</reference>
<organism evidence="2 3">
    <name type="scientific">Chiloscyllium punctatum</name>
    <name type="common">Brownbanded bambooshark</name>
    <name type="synonym">Hemiscyllium punctatum</name>
    <dbReference type="NCBI Taxonomy" id="137246"/>
    <lineage>
        <taxon>Eukaryota</taxon>
        <taxon>Metazoa</taxon>
        <taxon>Chordata</taxon>
        <taxon>Craniata</taxon>
        <taxon>Vertebrata</taxon>
        <taxon>Chondrichthyes</taxon>
        <taxon>Elasmobranchii</taxon>
        <taxon>Galeomorphii</taxon>
        <taxon>Galeoidea</taxon>
        <taxon>Orectolobiformes</taxon>
        <taxon>Hemiscylliidae</taxon>
        <taxon>Chiloscyllium</taxon>
    </lineage>
</organism>
<keyword evidence="3" id="KW-1185">Reference proteome</keyword>
<feature type="region of interest" description="Disordered" evidence="1">
    <location>
        <begin position="1"/>
        <end position="36"/>
    </location>
</feature>
<accession>A0A401TGV7</accession>
<proteinExistence type="predicted"/>
<protein>
    <submittedName>
        <fullName evidence="2">Uncharacterized protein</fullName>
    </submittedName>
</protein>
<feature type="compositionally biased region" description="Low complexity" evidence="1">
    <location>
        <begin position="9"/>
        <end position="36"/>
    </location>
</feature>
<gene>
    <name evidence="2" type="ORF">chiPu_0025795</name>
</gene>